<accession>A0AAW3WDT8</accession>
<dbReference type="SUPFAM" id="SSF47413">
    <property type="entry name" value="lambda repressor-like DNA-binding domains"/>
    <property type="match status" value="1"/>
</dbReference>
<evidence type="ECO:0000313" key="3">
    <source>
        <dbReference type="Proteomes" id="UP001194098"/>
    </source>
</evidence>
<dbReference type="Gene3D" id="1.10.260.40">
    <property type="entry name" value="lambda repressor-like DNA-binding domains"/>
    <property type="match status" value="1"/>
</dbReference>
<dbReference type="EMBL" id="JABAGV010000067">
    <property type="protein sequence ID" value="MBC2476916.1"/>
    <property type="molecule type" value="Genomic_DNA"/>
</dbReference>
<proteinExistence type="predicted"/>
<feature type="domain" description="HTH cro/C1-type" evidence="1">
    <location>
        <begin position="5"/>
        <end position="59"/>
    </location>
</feature>
<sequence>MNNNLRKIIKERNLKYDDISRDINIGRTTIYQIANKKSIPSVEIALKLSRHLEIPLTELFYLEEE</sequence>
<reference evidence="2" key="2">
    <citation type="journal article" date="2022" name="Nat. Biotechnol.">
        <title>Carbon-negative production of acetone and isopropanol by gas fermentation at industrial pilot scale.</title>
        <authorList>
            <person name="Liew F.E."/>
            <person name="Nogle R."/>
            <person name="Abdalla T."/>
            <person name="Rasor B.J."/>
            <person name="Canter C."/>
            <person name="Jensen R.O."/>
            <person name="Wang L."/>
            <person name="Strutz J."/>
            <person name="Chirania P."/>
            <person name="De Tissera S."/>
            <person name="Mueller A.P."/>
            <person name="Ruan Z."/>
            <person name="Gao A."/>
            <person name="Tran L."/>
            <person name="Engle N.L."/>
            <person name="Bromley J.C."/>
            <person name="Daniell J."/>
            <person name="Conrado R."/>
            <person name="Tschaplinski T.J."/>
            <person name="Giannone R.J."/>
            <person name="Hettich R.L."/>
            <person name="Karim A.S."/>
            <person name="Simpson S.D."/>
            <person name="Brown S.D."/>
            <person name="Leang C."/>
            <person name="Jewett M.C."/>
            <person name="Kopke M."/>
        </authorList>
    </citation>
    <scope>NUCLEOTIDE SEQUENCE</scope>
    <source>
        <strain evidence="2">DJ015</strain>
    </source>
</reference>
<comment type="caution">
    <text evidence="2">The sequence shown here is derived from an EMBL/GenBank/DDBJ whole genome shotgun (WGS) entry which is preliminary data.</text>
</comment>
<dbReference type="GO" id="GO:0003677">
    <property type="term" value="F:DNA binding"/>
    <property type="evidence" value="ECO:0007669"/>
    <property type="project" value="InterPro"/>
</dbReference>
<organism evidence="2 3">
    <name type="scientific">Clostridium beijerinckii</name>
    <name type="common">Clostridium MP</name>
    <dbReference type="NCBI Taxonomy" id="1520"/>
    <lineage>
        <taxon>Bacteria</taxon>
        <taxon>Bacillati</taxon>
        <taxon>Bacillota</taxon>
        <taxon>Clostridia</taxon>
        <taxon>Eubacteriales</taxon>
        <taxon>Clostridiaceae</taxon>
        <taxon>Clostridium</taxon>
    </lineage>
</organism>
<dbReference type="RefSeq" id="WP_171779740.1">
    <property type="nucleotide sequence ID" value="NZ_JABAGV010000067.1"/>
</dbReference>
<dbReference type="InterPro" id="IPR010982">
    <property type="entry name" value="Lambda_DNA-bd_dom_sf"/>
</dbReference>
<protein>
    <submittedName>
        <fullName evidence="2">Helix-turn-helix domain-containing protein</fullName>
    </submittedName>
</protein>
<dbReference type="Pfam" id="PF01381">
    <property type="entry name" value="HTH_3"/>
    <property type="match status" value="1"/>
</dbReference>
<gene>
    <name evidence="2" type="ORF">HGI39_19840</name>
</gene>
<dbReference type="PROSITE" id="PS50943">
    <property type="entry name" value="HTH_CROC1"/>
    <property type="match status" value="1"/>
</dbReference>
<dbReference type="CDD" id="cd00093">
    <property type="entry name" value="HTH_XRE"/>
    <property type="match status" value="1"/>
</dbReference>
<dbReference type="SMART" id="SM00530">
    <property type="entry name" value="HTH_XRE"/>
    <property type="match status" value="1"/>
</dbReference>
<evidence type="ECO:0000313" key="2">
    <source>
        <dbReference type="EMBL" id="MBC2476916.1"/>
    </source>
</evidence>
<name>A0AAW3WDT8_CLOBE</name>
<reference evidence="2" key="1">
    <citation type="submission" date="2020-04" db="EMBL/GenBank/DDBJ databases">
        <authorList>
            <person name="Brown S."/>
        </authorList>
    </citation>
    <scope>NUCLEOTIDE SEQUENCE</scope>
    <source>
        <strain evidence="2">DJ015</strain>
    </source>
</reference>
<dbReference type="AlphaFoldDB" id="A0AAW3WDT8"/>
<evidence type="ECO:0000259" key="1">
    <source>
        <dbReference type="PROSITE" id="PS50943"/>
    </source>
</evidence>
<dbReference type="InterPro" id="IPR001387">
    <property type="entry name" value="Cro/C1-type_HTH"/>
</dbReference>
<dbReference type="Proteomes" id="UP001194098">
    <property type="component" value="Unassembled WGS sequence"/>
</dbReference>